<organism evidence="1">
    <name type="scientific">marine sediment metagenome</name>
    <dbReference type="NCBI Taxonomy" id="412755"/>
    <lineage>
        <taxon>unclassified sequences</taxon>
        <taxon>metagenomes</taxon>
        <taxon>ecological metagenomes</taxon>
    </lineage>
</organism>
<reference evidence="1" key="1">
    <citation type="journal article" date="2015" name="Nature">
        <title>Complex archaea that bridge the gap between prokaryotes and eukaryotes.</title>
        <authorList>
            <person name="Spang A."/>
            <person name="Saw J.H."/>
            <person name="Jorgensen S.L."/>
            <person name="Zaremba-Niedzwiedzka K."/>
            <person name="Martijn J."/>
            <person name="Lind A.E."/>
            <person name="van Eijk R."/>
            <person name="Schleper C."/>
            <person name="Guy L."/>
            <person name="Ettema T.J."/>
        </authorList>
    </citation>
    <scope>NUCLEOTIDE SEQUENCE</scope>
</reference>
<name>A0A0F9F1U7_9ZZZZ</name>
<protein>
    <submittedName>
        <fullName evidence="1">Uncharacterized protein</fullName>
    </submittedName>
</protein>
<accession>A0A0F9F1U7</accession>
<feature type="non-terminal residue" evidence="1">
    <location>
        <position position="34"/>
    </location>
</feature>
<evidence type="ECO:0000313" key="1">
    <source>
        <dbReference type="EMBL" id="KKL51235.1"/>
    </source>
</evidence>
<gene>
    <name evidence="1" type="ORF">LCGC14_2297510</name>
</gene>
<dbReference type="EMBL" id="LAZR01032320">
    <property type="protein sequence ID" value="KKL51235.1"/>
    <property type="molecule type" value="Genomic_DNA"/>
</dbReference>
<comment type="caution">
    <text evidence="1">The sequence shown here is derived from an EMBL/GenBank/DDBJ whole genome shotgun (WGS) entry which is preliminary data.</text>
</comment>
<proteinExistence type="predicted"/>
<dbReference type="AlphaFoldDB" id="A0A0F9F1U7"/>
<sequence>MSHQTAPKLSLPAGWPECVRSAMVHVISLAHYAI</sequence>